<dbReference type="PANTHER" id="PTHR42718:SF49">
    <property type="entry name" value="EXPORT PROTEIN"/>
    <property type="match status" value="1"/>
</dbReference>
<dbReference type="Proteomes" id="UP000069773">
    <property type="component" value="Unassembled WGS sequence"/>
</dbReference>
<feature type="transmembrane region" description="Helical" evidence="5">
    <location>
        <begin position="198"/>
        <end position="217"/>
    </location>
</feature>
<evidence type="ECO:0000256" key="3">
    <source>
        <dbReference type="ARBA" id="ARBA00022989"/>
    </source>
</evidence>
<feature type="transmembrane region" description="Helical" evidence="5">
    <location>
        <begin position="356"/>
        <end position="378"/>
    </location>
</feature>
<feature type="transmembrane region" description="Helical" evidence="5">
    <location>
        <begin position="268"/>
        <end position="288"/>
    </location>
</feature>
<dbReference type="SUPFAM" id="SSF103473">
    <property type="entry name" value="MFS general substrate transporter"/>
    <property type="match status" value="1"/>
</dbReference>
<comment type="caution">
    <text evidence="7">The sequence shown here is derived from an EMBL/GenBank/DDBJ whole genome shotgun (WGS) entry which is preliminary data.</text>
</comment>
<feature type="transmembrane region" description="Helical" evidence="5">
    <location>
        <begin position="332"/>
        <end position="350"/>
    </location>
</feature>
<keyword evidence="3 5" id="KW-1133">Transmembrane helix</keyword>
<comment type="subcellular location">
    <subcellularLocation>
        <location evidence="1">Cell membrane</location>
        <topology evidence="1">Multi-pass membrane protein</topology>
    </subcellularLocation>
</comment>
<dbReference type="InterPro" id="IPR036259">
    <property type="entry name" value="MFS_trans_sf"/>
</dbReference>
<gene>
    <name evidence="7" type="ORF">RMCN_4207</name>
</gene>
<dbReference type="InterPro" id="IPR005829">
    <property type="entry name" value="Sugar_transporter_CS"/>
</dbReference>
<evidence type="ECO:0000313" key="7">
    <source>
        <dbReference type="EMBL" id="GAT11074.1"/>
    </source>
</evidence>
<feature type="transmembrane region" description="Helical" evidence="5">
    <location>
        <begin position="166"/>
        <end position="186"/>
    </location>
</feature>
<feature type="transmembrane region" description="Helical" evidence="5">
    <location>
        <begin position="103"/>
        <end position="124"/>
    </location>
</feature>
<sequence length="469" mass="48274">MAAGAGTRSRWTLAAVAMALFCVQIDYFAMNLALPRIAVEFGTDTAELQWIISVYMLALGAFMVPAGRIADIFGRRRALLTGVALFGAASVACALAPQPGMLIAFRAVQGIGAALIFPASISVLTNAYETARAGKAIGLAYGIAALGNAAGPLIGGVFTDTIGWRWIFWLNLPLTLVSLVIGARVISESFDESAPRRIDVAGLALISTGIGLFTLTFDRAPSWGWLSVTTMIALAGSLLALAAFVVVENRVRWPLVDLSLARNARFTILVMAGAVANVAYAVTIFLSTLSLQEVRGLDPLTAGLIFLGPSAGAAVGGVLAGRLAARRAPVSVMAATTVVAAMSLCALAGVRGWTLYLLALSACGLTLGLVYAFTTVATQAVVPPERAGEAAGVTLTVLVSLAGVGVAVSSTVLEMLQRNGIPTARAIDAILAVLGVLLLAAGAVVLWTARRSVTRSAPSRPSASQRPAG</sequence>
<feature type="transmembrane region" description="Helical" evidence="5">
    <location>
        <begin position="12"/>
        <end position="30"/>
    </location>
</feature>
<dbReference type="Gene3D" id="1.20.1720.10">
    <property type="entry name" value="Multidrug resistance protein D"/>
    <property type="match status" value="1"/>
</dbReference>
<feature type="transmembrane region" description="Helical" evidence="5">
    <location>
        <begin position="300"/>
        <end position="320"/>
    </location>
</feature>
<dbReference type="PROSITE" id="PS00216">
    <property type="entry name" value="SUGAR_TRANSPORT_1"/>
    <property type="match status" value="1"/>
</dbReference>
<feature type="transmembrane region" description="Helical" evidence="5">
    <location>
        <begin position="50"/>
        <end position="66"/>
    </location>
</feature>
<feature type="transmembrane region" description="Helical" evidence="5">
    <location>
        <begin position="429"/>
        <end position="449"/>
    </location>
</feature>
<dbReference type="InterPro" id="IPR020846">
    <property type="entry name" value="MFS_dom"/>
</dbReference>
<organism evidence="7 8">
    <name type="scientific">Mycolicibacterium novocastrense</name>
    <name type="common">Mycobacterium novocastrense</name>
    <dbReference type="NCBI Taxonomy" id="59813"/>
    <lineage>
        <taxon>Bacteria</taxon>
        <taxon>Bacillati</taxon>
        <taxon>Actinomycetota</taxon>
        <taxon>Actinomycetes</taxon>
        <taxon>Mycobacteriales</taxon>
        <taxon>Mycobacteriaceae</taxon>
        <taxon>Mycolicibacterium</taxon>
    </lineage>
</organism>
<dbReference type="CDD" id="cd17321">
    <property type="entry name" value="MFS_MMR_MDR_like"/>
    <property type="match status" value="1"/>
</dbReference>
<feature type="transmembrane region" description="Helical" evidence="5">
    <location>
        <begin position="223"/>
        <end position="247"/>
    </location>
</feature>
<dbReference type="InterPro" id="IPR011701">
    <property type="entry name" value="MFS"/>
</dbReference>
<protein>
    <submittedName>
        <fullName evidence="7">Arabinose efflux permease family protein</fullName>
    </submittedName>
</protein>
<keyword evidence="8" id="KW-1185">Reference proteome</keyword>
<dbReference type="EMBL" id="BCTA01000056">
    <property type="protein sequence ID" value="GAT11074.1"/>
    <property type="molecule type" value="Genomic_DNA"/>
</dbReference>
<accession>A0ABQ0KNV9</accession>
<keyword evidence="2 5" id="KW-0812">Transmembrane</keyword>
<feature type="transmembrane region" description="Helical" evidence="5">
    <location>
        <begin position="390"/>
        <end position="409"/>
    </location>
</feature>
<evidence type="ECO:0000313" key="8">
    <source>
        <dbReference type="Proteomes" id="UP000069773"/>
    </source>
</evidence>
<keyword evidence="4 5" id="KW-0472">Membrane</keyword>
<evidence type="ECO:0000259" key="6">
    <source>
        <dbReference type="PROSITE" id="PS50850"/>
    </source>
</evidence>
<reference evidence="7 8" key="1">
    <citation type="journal article" date="2016" name="Genome Announc.">
        <title>Draft Genome Sequences of Five Rapidly Growing Mycobacterium Species, M. thermoresistibile, M. fortuitum subsp. acetamidolyticum, M. canariasense, M. brisbanense, and M. novocastrense.</title>
        <authorList>
            <person name="Katahira K."/>
            <person name="Ogura Y."/>
            <person name="Gotoh Y."/>
            <person name="Hayashi T."/>
        </authorList>
    </citation>
    <scope>NUCLEOTIDE SEQUENCE [LARGE SCALE GENOMIC DNA]</scope>
    <source>
        <strain evidence="7 8">JCM18114</strain>
    </source>
</reference>
<feature type="domain" description="Major facilitator superfamily (MFS) profile" evidence="6">
    <location>
        <begin position="12"/>
        <end position="453"/>
    </location>
</feature>
<dbReference type="PANTHER" id="PTHR42718">
    <property type="entry name" value="MAJOR FACILITATOR SUPERFAMILY MULTIDRUG TRANSPORTER MFSC"/>
    <property type="match status" value="1"/>
</dbReference>
<dbReference type="Pfam" id="PF07690">
    <property type="entry name" value="MFS_1"/>
    <property type="match status" value="1"/>
</dbReference>
<dbReference type="Gene3D" id="1.20.1250.20">
    <property type="entry name" value="MFS general substrate transporter like domains"/>
    <property type="match status" value="1"/>
</dbReference>
<dbReference type="PROSITE" id="PS50850">
    <property type="entry name" value="MFS"/>
    <property type="match status" value="1"/>
</dbReference>
<feature type="transmembrane region" description="Helical" evidence="5">
    <location>
        <begin position="136"/>
        <end position="154"/>
    </location>
</feature>
<dbReference type="PRINTS" id="PR01036">
    <property type="entry name" value="TCRTETB"/>
</dbReference>
<evidence type="ECO:0000256" key="5">
    <source>
        <dbReference type="SAM" id="Phobius"/>
    </source>
</evidence>
<evidence type="ECO:0000256" key="4">
    <source>
        <dbReference type="ARBA" id="ARBA00023136"/>
    </source>
</evidence>
<feature type="transmembrane region" description="Helical" evidence="5">
    <location>
        <begin position="78"/>
        <end position="97"/>
    </location>
</feature>
<evidence type="ECO:0000256" key="2">
    <source>
        <dbReference type="ARBA" id="ARBA00022692"/>
    </source>
</evidence>
<evidence type="ECO:0000256" key="1">
    <source>
        <dbReference type="ARBA" id="ARBA00004651"/>
    </source>
</evidence>
<proteinExistence type="predicted"/>
<dbReference type="RefSeq" id="WP_067393272.1">
    <property type="nucleotide sequence ID" value="NZ_BCTA01000056.1"/>
</dbReference>
<name>A0ABQ0KNV9_MYCNV</name>